<dbReference type="SUPFAM" id="SSF52242">
    <property type="entry name" value="Cobalamin (vitamin B12)-binding domain"/>
    <property type="match status" value="1"/>
</dbReference>
<dbReference type="PANTHER" id="PTHR48101">
    <property type="entry name" value="METHYLMALONYL-COA MUTASE, MITOCHONDRIAL-RELATED"/>
    <property type="match status" value="1"/>
</dbReference>
<evidence type="ECO:0000256" key="5">
    <source>
        <dbReference type="ARBA" id="ARBA00023285"/>
    </source>
</evidence>
<evidence type="ECO:0000259" key="6">
    <source>
        <dbReference type="PROSITE" id="PS51332"/>
    </source>
</evidence>
<keyword evidence="4" id="KW-0413">Isomerase</keyword>
<accession>X1PR02</accession>
<keyword evidence="5" id="KW-0170">Cobalt</keyword>
<dbReference type="InterPro" id="IPR006159">
    <property type="entry name" value="Acid_CoA_mut_C"/>
</dbReference>
<dbReference type="PANTHER" id="PTHR48101:SF1">
    <property type="entry name" value="METHYLMALONYL-COA MUTASE, LARGE SUBUNIT"/>
    <property type="match status" value="1"/>
</dbReference>
<comment type="cofactor">
    <cofactor evidence="1">
        <name>adenosylcob(III)alamin</name>
        <dbReference type="ChEBI" id="CHEBI:18408"/>
    </cofactor>
</comment>
<dbReference type="Gene3D" id="3.40.50.280">
    <property type="entry name" value="Cobalamin-binding domain"/>
    <property type="match status" value="1"/>
</dbReference>
<dbReference type="AlphaFoldDB" id="X1PR02"/>
<dbReference type="GO" id="GO:0046872">
    <property type="term" value="F:metal ion binding"/>
    <property type="evidence" value="ECO:0007669"/>
    <property type="project" value="UniProtKB-KW"/>
</dbReference>
<evidence type="ECO:0000256" key="2">
    <source>
        <dbReference type="ARBA" id="ARBA00022628"/>
    </source>
</evidence>
<dbReference type="NCBIfam" id="TIGR00640">
    <property type="entry name" value="acid_CoA_mut_C"/>
    <property type="match status" value="1"/>
</dbReference>
<reference evidence="7" key="1">
    <citation type="journal article" date="2014" name="Front. Microbiol.">
        <title>High frequency of phylogenetically diverse reductive dehalogenase-homologous genes in deep subseafloor sedimentary metagenomes.</title>
        <authorList>
            <person name="Kawai M."/>
            <person name="Futagami T."/>
            <person name="Toyoda A."/>
            <person name="Takaki Y."/>
            <person name="Nishi S."/>
            <person name="Hori S."/>
            <person name="Arai W."/>
            <person name="Tsubouchi T."/>
            <person name="Morono Y."/>
            <person name="Uchiyama I."/>
            <person name="Ito T."/>
            <person name="Fujiyama A."/>
            <person name="Inagaki F."/>
            <person name="Takami H."/>
        </authorList>
    </citation>
    <scope>NUCLEOTIDE SEQUENCE</scope>
    <source>
        <strain evidence="7">Expedition CK06-06</strain>
    </source>
</reference>
<sequence length="134" mass="14276">MDESKVKILMVKAGLEGHWAGLIVVSNAMRDAGFEVIYGGNMTPAEVAATAAQEDVNVVGISSLTANYMLTVPAVIRGLKERGKGDVLLLLGGTIYEDDFDALKKMGVAGIFTPGTPMEEIINFVRQKTSAMVK</sequence>
<evidence type="ECO:0000256" key="4">
    <source>
        <dbReference type="ARBA" id="ARBA00023235"/>
    </source>
</evidence>
<dbReference type="EMBL" id="BARV01028348">
    <property type="protein sequence ID" value="GAI33334.1"/>
    <property type="molecule type" value="Genomic_DNA"/>
</dbReference>
<dbReference type="Pfam" id="PF02310">
    <property type="entry name" value="B12-binding"/>
    <property type="match status" value="1"/>
</dbReference>
<comment type="caution">
    <text evidence="7">The sequence shown here is derived from an EMBL/GenBank/DDBJ whole genome shotgun (WGS) entry which is preliminary data.</text>
</comment>
<protein>
    <recommendedName>
        <fullName evidence="6">B12-binding domain-containing protein</fullName>
    </recommendedName>
</protein>
<dbReference type="InterPro" id="IPR036724">
    <property type="entry name" value="Cobalamin-bd_sf"/>
</dbReference>
<proteinExistence type="predicted"/>
<dbReference type="InterPro" id="IPR006158">
    <property type="entry name" value="Cobalamin-bd"/>
</dbReference>
<feature type="domain" description="B12-binding" evidence="6">
    <location>
        <begin position="5"/>
        <end position="132"/>
    </location>
</feature>
<evidence type="ECO:0000313" key="7">
    <source>
        <dbReference type="EMBL" id="GAI33334.1"/>
    </source>
</evidence>
<dbReference type="PROSITE" id="PS51332">
    <property type="entry name" value="B12_BINDING"/>
    <property type="match status" value="1"/>
</dbReference>
<gene>
    <name evidence="7" type="ORF">S06H3_45412</name>
</gene>
<dbReference type="GO" id="GO:0031419">
    <property type="term" value="F:cobalamin binding"/>
    <property type="evidence" value="ECO:0007669"/>
    <property type="project" value="UniProtKB-KW"/>
</dbReference>
<organism evidence="7">
    <name type="scientific">marine sediment metagenome</name>
    <dbReference type="NCBI Taxonomy" id="412755"/>
    <lineage>
        <taxon>unclassified sequences</taxon>
        <taxon>metagenomes</taxon>
        <taxon>ecological metagenomes</taxon>
    </lineage>
</organism>
<name>X1PR02_9ZZZZ</name>
<dbReference type="GO" id="GO:0016853">
    <property type="term" value="F:isomerase activity"/>
    <property type="evidence" value="ECO:0007669"/>
    <property type="project" value="UniProtKB-KW"/>
</dbReference>
<evidence type="ECO:0000256" key="3">
    <source>
        <dbReference type="ARBA" id="ARBA00022723"/>
    </source>
</evidence>
<keyword evidence="3" id="KW-0479">Metal-binding</keyword>
<keyword evidence="2" id="KW-0846">Cobalamin</keyword>
<evidence type="ECO:0000256" key="1">
    <source>
        <dbReference type="ARBA" id="ARBA00001922"/>
    </source>
</evidence>